<accession>R7VBV0</accession>
<protein>
    <submittedName>
        <fullName evidence="1 2">Uncharacterized protein</fullName>
    </submittedName>
</protein>
<dbReference type="EMBL" id="KB293338">
    <property type="protein sequence ID" value="ELU16104.1"/>
    <property type="molecule type" value="Genomic_DNA"/>
</dbReference>
<evidence type="ECO:0000313" key="3">
    <source>
        <dbReference type="Proteomes" id="UP000014760"/>
    </source>
</evidence>
<feature type="non-terminal residue" evidence="1">
    <location>
        <position position="1"/>
    </location>
</feature>
<evidence type="ECO:0000313" key="1">
    <source>
        <dbReference type="EMBL" id="ELU16104.1"/>
    </source>
</evidence>
<organism evidence="1">
    <name type="scientific">Capitella teleta</name>
    <name type="common">Polychaete worm</name>
    <dbReference type="NCBI Taxonomy" id="283909"/>
    <lineage>
        <taxon>Eukaryota</taxon>
        <taxon>Metazoa</taxon>
        <taxon>Spiralia</taxon>
        <taxon>Lophotrochozoa</taxon>
        <taxon>Annelida</taxon>
        <taxon>Polychaeta</taxon>
        <taxon>Sedentaria</taxon>
        <taxon>Scolecida</taxon>
        <taxon>Capitellidae</taxon>
        <taxon>Capitella</taxon>
    </lineage>
</organism>
<name>R7VBV0_CAPTE</name>
<dbReference type="Proteomes" id="UP000014760">
    <property type="component" value="Unassembled WGS sequence"/>
</dbReference>
<dbReference type="AlphaFoldDB" id="R7VBV0"/>
<dbReference type="EnsemblMetazoa" id="CapteT121933">
    <property type="protein sequence ID" value="CapteP121933"/>
    <property type="gene ID" value="CapteG121933"/>
</dbReference>
<dbReference type="GO" id="GO:0003676">
    <property type="term" value="F:nucleic acid binding"/>
    <property type="evidence" value="ECO:0007669"/>
    <property type="project" value="InterPro"/>
</dbReference>
<dbReference type="HOGENOM" id="CLU_3112324_0_0_1"/>
<evidence type="ECO:0000313" key="2">
    <source>
        <dbReference type="EnsemblMetazoa" id="CapteP121933"/>
    </source>
</evidence>
<dbReference type="EMBL" id="AMQN01017646">
    <property type="status" value="NOT_ANNOTATED_CDS"/>
    <property type="molecule type" value="Genomic_DNA"/>
</dbReference>
<proteinExistence type="predicted"/>
<dbReference type="OrthoDB" id="6125136at2759"/>
<reference evidence="1 3" key="2">
    <citation type="journal article" date="2013" name="Nature">
        <title>Insights into bilaterian evolution from three spiralian genomes.</title>
        <authorList>
            <person name="Simakov O."/>
            <person name="Marletaz F."/>
            <person name="Cho S.J."/>
            <person name="Edsinger-Gonzales E."/>
            <person name="Havlak P."/>
            <person name="Hellsten U."/>
            <person name="Kuo D.H."/>
            <person name="Larsson T."/>
            <person name="Lv J."/>
            <person name="Arendt D."/>
            <person name="Savage R."/>
            <person name="Osoegawa K."/>
            <person name="de Jong P."/>
            <person name="Grimwood J."/>
            <person name="Chapman J.A."/>
            <person name="Shapiro H."/>
            <person name="Aerts A."/>
            <person name="Otillar R.P."/>
            <person name="Terry A.Y."/>
            <person name="Boore J.L."/>
            <person name="Grigoriev I.V."/>
            <person name="Lindberg D.R."/>
            <person name="Seaver E.C."/>
            <person name="Weisblat D.A."/>
            <person name="Putnam N.H."/>
            <person name="Rokhsar D.S."/>
        </authorList>
    </citation>
    <scope>NUCLEOTIDE SEQUENCE</scope>
    <source>
        <strain evidence="1 3">I ESC-2004</strain>
    </source>
</reference>
<sequence>YFPDLAPSDYKRFGNMKNTIRGRHFASNNELIHGLLSRASGSKQSVLLTRH</sequence>
<dbReference type="InterPro" id="IPR036397">
    <property type="entry name" value="RNaseH_sf"/>
</dbReference>
<reference evidence="3" key="1">
    <citation type="submission" date="2012-12" db="EMBL/GenBank/DDBJ databases">
        <authorList>
            <person name="Hellsten U."/>
            <person name="Grimwood J."/>
            <person name="Chapman J.A."/>
            <person name="Shapiro H."/>
            <person name="Aerts A."/>
            <person name="Otillar R.P."/>
            <person name="Terry A.Y."/>
            <person name="Boore J.L."/>
            <person name="Simakov O."/>
            <person name="Marletaz F."/>
            <person name="Cho S.-J."/>
            <person name="Edsinger-Gonzales E."/>
            <person name="Havlak P."/>
            <person name="Kuo D.-H."/>
            <person name="Larsson T."/>
            <person name="Lv J."/>
            <person name="Arendt D."/>
            <person name="Savage R."/>
            <person name="Osoegawa K."/>
            <person name="de Jong P."/>
            <person name="Lindberg D.R."/>
            <person name="Seaver E.C."/>
            <person name="Weisblat D.A."/>
            <person name="Putnam N.H."/>
            <person name="Grigoriev I.V."/>
            <person name="Rokhsar D.S."/>
        </authorList>
    </citation>
    <scope>NUCLEOTIDE SEQUENCE</scope>
    <source>
        <strain evidence="3">I ESC-2004</strain>
    </source>
</reference>
<gene>
    <name evidence="1" type="ORF">CAPTEDRAFT_121933</name>
</gene>
<keyword evidence="3" id="KW-1185">Reference proteome</keyword>
<reference evidence="2" key="3">
    <citation type="submission" date="2015-06" db="UniProtKB">
        <authorList>
            <consortium name="EnsemblMetazoa"/>
        </authorList>
    </citation>
    <scope>IDENTIFICATION</scope>
</reference>
<dbReference type="Gene3D" id="3.30.420.10">
    <property type="entry name" value="Ribonuclease H-like superfamily/Ribonuclease H"/>
    <property type="match status" value="1"/>
</dbReference>